<dbReference type="GO" id="GO:0050660">
    <property type="term" value="F:flavin adenine dinucleotide binding"/>
    <property type="evidence" value="ECO:0007669"/>
    <property type="project" value="InterPro"/>
</dbReference>
<comment type="catalytic activity">
    <reaction evidence="10">
        <text>pyranose + acceptor = pyranos-2-ulose + reduced acceptor.</text>
        <dbReference type="EC" id="1.1.99.29"/>
    </reaction>
</comment>
<dbReference type="PANTHER" id="PTHR11552:SF147">
    <property type="entry name" value="CHOLINE DEHYDROGENASE, MITOCHONDRIAL"/>
    <property type="match status" value="1"/>
</dbReference>
<evidence type="ECO:0000259" key="20">
    <source>
        <dbReference type="PROSITE" id="PS00623"/>
    </source>
</evidence>
<feature type="active site" description="Proton acceptor" evidence="15">
    <location>
        <position position="607"/>
    </location>
</feature>
<dbReference type="GO" id="GO:0033718">
    <property type="term" value="F:pyranose dehydrogenase (acceptor) activity"/>
    <property type="evidence" value="ECO:0007669"/>
    <property type="project" value="UniProtKB-EC"/>
</dbReference>
<evidence type="ECO:0000313" key="22">
    <source>
        <dbReference type="Proteomes" id="UP001140091"/>
    </source>
</evidence>
<dbReference type="SUPFAM" id="SSF54373">
    <property type="entry name" value="FAD-linked reductases, C-terminal domain"/>
    <property type="match status" value="1"/>
</dbReference>
<dbReference type="EMBL" id="JANBPK010001318">
    <property type="protein sequence ID" value="KAJ2923551.1"/>
    <property type="molecule type" value="Genomic_DNA"/>
</dbReference>
<protein>
    <recommendedName>
        <fullName evidence="5">pyranose dehydrogenase (acceptor)</fullName>
        <ecNumber evidence="5">1.1.99.29</ecNumber>
    </recommendedName>
</protein>
<evidence type="ECO:0000256" key="15">
    <source>
        <dbReference type="PIRSR" id="PIRSR000137-1"/>
    </source>
</evidence>
<feature type="chain" id="PRO_5040891788" description="pyranose dehydrogenase (acceptor)" evidence="19">
    <location>
        <begin position="23"/>
        <end position="627"/>
    </location>
</feature>
<dbReference type="AlphaFoldDB" id="A0A9W8IV58"/>
<evidence type="ECO:0000256" key="12">
    <source>
        <dbReference type="ARBA" id="ARBA00034029"/>
    </source>
</evidence>
<evidence type="ECO:0000256" key="8">
    <source>
        <dbReference type="ARBA" id="ARBA00022827"/>
    </source>
</evidence>
<evidence type="ECO:0000256" key="4">
    <source>
        <dbReference type="ARBA" id="ARBA00011245"/>
    </source>
</evidence>
<feature type="region of interest" description="Disordered" evidence="18">
    <location>
        <begin position="179"/>
        <end position="201"/>
    </location>
</feature>
<dbReference type="PIRSF" id="PIRSF000137">
    <property type="entry name" value="Alcohol_oxidase"/>
    <property type="match status" value="1"/>
</dbReference>
<dbReference type="InterPro" id="IPR036188">
    <property type="entry name" value="FAD/NAD-bd_sf"/>
</dbReference>
<evidence type="ECO:0000256" key="17">
    <source>
        <dbReference type="RuleBase" id="RU003968"/>
    </source>
</evidence>
<dbReference type="Proteomes" id="UP001140091">
    <property type="component" value="Unassembled WGS sequence"/>
</dbReference>
<comment type="catalytic activity">
    <reaction evidence="12">
        <text>pyranose + acceptor = pyranos-3-ulose + reduced acceptor.</text>
        <dbReference type="EC" id="1.1.99.29"/>
    </reaction>
</comment>
<comment type="catalytic activity">
    <reaction evidence="14">
        <text>a pyranoside + acceptor = a pyranosid-3,4-diulose + reduced acceptor.</text>
        <dbReference type="EC" id="1.1.99.29"/>
    </reaction>
</comment>
<comment type="catalytic activity">
    <reaction evidence="11">
        <text>pyranose + acceptor = pyranos-2,3-diulose + reduced acceptor.</text>
        <dbReference type="EC" id="1.1.99.29"/>
    </reaction>
</comment>
<feature type="binding site" evidence="16">
    <location>
        <position position="286"/>
    </location>
    <ligand>
        <name>FAD</name>
        <dbReference type="ChEBI" id="CHEBI:57692"/>
    </ligand>
</feature>
<evidence type="ECO:0000256" key="5">
    <source>
        <dbReference type="ARBA" id="ARBA00013177"/>
    </source>
</evidence>
<keyword evidence="22" id="KW-1185">Reference proteome</keyword>
<dbReference type="Gene3D" id="3.50.50.60">
    <property type="entry name" value="FAD/NAD(P)-binding domain"/>
    <property type="match status" value="1"/>
</dbReference>
<evidence type="ECO:0000256" key="3">
    <source>
        <dbReference type="ARBA" id="ARBA00010790"/>
    </source>
</evidence>
<dbReference type="OrthoDB" id="269227at2759"/>
<comment type="catalytic activity">
    <reaction evidence="13">
        <text>a pyranoside + acceptor = a pyranosid-3-ulose + reduced acceptor.</text>
        <dbReference type="EC" id="1.1.99.29"/>
    </reaction>
</comment>
<comment type="subcellular location">
    <subcellularLocation>
        <location evidence="2">Secreted</location>
    </subcellularLocation>
</comment>
<comment type="cofactor">
    <cofactor evidence="1 16">
        <name>FAD</name>
        <dbReference type="ChEBI" id="CHEBI:57692"/>
    </cofactor>
</comment>
<evidence type="ECO:0000256" key="10">
    <source>
        <dbReference type="ARBA" id="ARBA00033986"/>
    </source>
</evidence>
<reference evidence="21" key="1">
    <citation type="submission" date="2022-06" db="EMBL/GenBank/DDBJ databases">
        <title>Genome Sequence of Candolleomyces eurysporus.</title>
        <authorList>
            <person name="Buettner E."/>
        </authorList>
    </citation>
    <scope>NUCLEOTIDE SEQUENCE</scope>
    <source>
        <strain evidence="21">VTCC 930004</strain>
    </source>
</reference>
<evidence type="ECO:0000256" key="7">
    <source>
        <dbReference type="ARBA" id="ARBA00022630"/>
    </source>
</evidence>
<proteinExistence type="inferred from homology"/>
<keyword evidence="6" id="KW-0964">Secreted</keyword>
<evidence type="ECO:0000256" key="9">
    <source>
        <dbReference type="ARBA" id="ARBA00024699"/>
    </source>
</evidence>
<dbReference type="GO" id="GO:0005576">
    <property type="term" value="C:extracellular region"/>
    <property type="evidence" value="ECO:0007669"/>
    <property type="project" value="UniProtKB-SubCell"/>
</dbReference>
<dbReference type="InterPro" id="IPR007867">
    <property type="entry name" value="GMC_OxRtase_C"/>
</dbReference>
<dbReference type="SUPFAM" id="SSF51905">
    <property type="entry name" value="FAD/NAD(P)-binding domain"/>
    <property type="match status" value="1"/>
</dbReference>
<evidence type="ECO:0000256" key="14">
    <source>
        <dbReference type="ARBA" id="ARBA00034059"/>
    </source>
</evidence>
<evidence type="ECO:0000256" key="1">
    <source>
        <dbReference type="ARBA" id="ARBA00001974"/>
    </source>
</evidence>
<dbReference type="Pfam" id="PF05199">
    <property type="entry name" value="GMC_oxred_C"/>
    <property type="match status" value="1"/>
</dbReference>
<evidence type="ECO:0000256" key="6">
    <source>
        <dbReference type="ARBA" id="ARBA00022525"/>
    </source>
</evidence>
<evidence type="ECO:0000256" key="11">
    <source>
        <dbReference type="ARBA" id="ARBA00034010"/>
    </source>
</evidence>
<dbReference type="PROSITE" id="PS00623">
    <property type="entry name" value="GMC_OXRED_1"/>
    <property type="match status" value="1"/>
</dbReference>
<feature type="non-terminal residue" evidence="21">
    <location>
        <position position="1"/>
    </location>
</feature>
<comment type="similarity">
    <text evidence="3 17">Belongs to the GMC oxidoreductase family.</text>
</comment>
<keyword evidence="8 16" id="KW-0274">FAD</keyword>
<evidence type="ECO:0000313" key="21">
    <source>
        <dbReference type="EMBL" id="KAJ2923551.1"/>
    </source>
</evidence>
<sequence length="627" mass="68649">MVRLSLSTLFVASSFLTAYGGAVNVLPRAPVEKFDYVIVGGGAAGSIVASRLTEDPRTTVLLLEAGPTNEGLLVGEVPYIYARMFMSQYDYNYTLVPQASVDNRVLPYFRGRILGGSTSINGMTYTRGPKSDWDRIASYLGDSSWSWNALQSYFRKARRLLIPFSIFLTYPRDCLQNEAFEDPPPASNGGPVGGRRQFTPSVHGRTGNIAVSLNEATEWIVPPTLEAAAAVGIPYNEDGNSGDPLGISWQQFAIKNGERSSVATGYLQTPSVKRRRNLVIRTDSHVTRILRKEGERGTRTVTFDRVEYVDQAGNTVVVQARKDIISSAGVIDTPTLLMRSGLGPRQELRDAGITPIVDIPALGKNFVEHIGLPITWSVNTTLTDDELDRNTTLYGEELDKWEQTRSGRLTQTSLTHIMFDRVPQNESIWQDPSIAGQPDPSGGALAPHYEQIVSNKWTTLALLPPTGNYIGMTHFVTSPTSVGSVTLNASNPNGPPLINPNSLHTLWDRYVLRYAVRRTLAYMNADVWKKYNTTPQFELALDADDETADTFIRANAFGGAHGVATAKIGPRNSPAGSDVVGPDFRVKGVNGLRIVDASVIPFMPNGHSMAPVYIVAEKASDIIRWGR</sequence>
<feature type="domain" description="Glucose-methanol-choline oxidoreductase N-terminal" evidence="20">
    <location>
        <begin position="111"/>
        <end position="134"/>
    </location>
</feature>
<evidence type="ECO:0000256" key="13">
    <source>
        <dbReference type="ARBA" id="ARBA00034050"/>
    </source>
</evidence>
<dbReference type="InterPro" id="IPR000172">
    <property type="entry name" value="GMC_OxRdtase_N"/>
</dbReference>
<evidence type="ECO:0000256" key="18">
    <source>
        <dbReference type="SAM" id="MobiDB-lite"/>
    </source>
</evidence>
<dbReference type="PANTHER" id="PTHR11552">
    <property type="entry name" value="GLUCOSE-METHANOL-CHOLINE GMC OXIDOREDUCTASE"/>
    <property type="match status" value="1"/>
</dbReference>
<evidence type="ECO:0000256" key="16">
    <source>
        <dbReference type="PIRSR" id="PIRSR000137-2"/>
    </source>
</evidence>
<dbReference type="InterPro" id="IPR012132">
    <property type="entry name" value="GMC_OxRdtase"/>
</dbReference>
<name>A0A9W8IV58_9AGAR</name>
<evidence type="ECO:0000256" key="2">
    <source>
        <dbReference type="ARBA" id="ARBA00004613"/>
    </source>
</evidence>
<dbReference type="Pfam" id="PF00732">
    <property type="entry name" value="GMC_oxred_N"/>
    <property type="match status" value="1"/>
</dbReference>
<comment type="function">
    <text evidence="9">Catalyzes the single-oxidation or sequential double oxidation reaction of carbohydrates primarily at carbon-2 and/or carbon-3 with the concomitant reduction of the flavin. The enzyme exhibits a broad sugar substrate specificity, oxidizing different aldopyranoses to the corresponding C-1, C-2, C-3 or C-1,2, C-2,3 and C-3,4 (di)dehydro sugars with substrate-specific regioselectivity. Accepts only a narrow range of electron acceptors such as substituted benzoquinones and complexed metal ions and reacts extremely slowly with O(2) as acceptor. May play a role in the natural recycling of plant matter by oxidizing all major monosaccharides in lignocellulose and by reducing quinone compounds or reactive radical species generated during lignin depolymerization.</text>
</comment>
<keyword evidence="7 17" id="KW-0285">Flavoprotein</keyword>
<feature type="active site" description="Proton donor" evidence="15">
    <location>
        <position position="561"/>
    </location>
</feature>
<feature type="signal peptide" evidence="19">
    <location>
        <begin position="1"/>
        <end position="22"/>
    </location>
</feature>
<keyword evidence="19" id="KW-0732">Signal</keyword>
<gene>
    <name evidence="21" type="ORF">H1R20_g13541</name>
</gene>
<dbReference type="EC" id="1.1.99.29" evidence="5"/>
<evidence type="ECO:0000256" key="19">
    <source>
        <dbReference type="SAM" id="SignalP"/>
    </source>
</evidence>
<dbReference type="Gene3D" id="3.30.560.10">
    <property type="entry name" value="Glucose Oxidase, domain 3"/>
    <property type="match status" value="1"/>
</dbReference>
<organism evidence="21 22">
    <name type="scientific">Candolleomyces eurysporus</name>
    <dbReference type="NCBI Taxonomy" id="2828524"/>
    <lineage>
        <taxon>Eukaryota</taxon>
        <taxon>Fungi</taxon>
        <taxon>Dikarya</taxon>
        <taxon>Basidiomycota</taxon>
        <taxon>Agaricomycotina</taxon>
        <taxon>Agaricomycetes</taxon>
        <taxon>Agaricomycetidae</taxon>
        <taxon>Agaricales</taxon>
        <taxon>Agaricineae</taxon>
        <taxon>Psathyrellaceae</taxon>
        <taxon>Candolleomyces</taxon>
    </lineage>
</organism>
<accession>A0A9W8IV58</accession>
<comment type="subunit">
    <text evidence="4">Monomer.</text>
</comment>
<comment type="caution">
    <text evidence="21">The sequence shown here is derived from an EMBL/GenBank/DDBJ whole genome shotgun (WGS) entry which is preliminary data.</text>
</comment>